<protein>
    <submittedName>
        <fullName evidence="1">Uncharacterized protein</fullName>
    </submittedName>
</protein>
<reference evidence="1" key="2">
    <citation type="journal article" date="2015" name="Data Brief">
        <title>Shoot transcriptome of the giant reed, Arundo donax.</title>
        <authorList>
            <person name="Barrero R.A."/>
            <person name="Guerrero F.D."/>
            <person name="Moolhuijzen P."/>
            <person name="Goolsby J.A."/>
            <person name="Tidwell J."/>
            <person name="Bellgard S.E."/>
            <person name="Bellgard M.I."/>
        </authorList>
    </citation>
    <scope>NUCLEOTIDE SEQUENCE</scope>
    <source>
        <tissue evidence="1">Shoot tissue taken approximately 20 cm above the soil surface</tissue>
    </source>
</reference>
<proteinExistence type="predicted"/>
<dbReference type="EMBL" id="GBRH01164890">
    <property type="protein sequence ID" value="JAE33006.1"/>
    <property type="molecule type" value="Transcribed_RNA"/>
</dbReference>
<dbReference type="AlphaFoldDB" id="A0A0A9HDU0"/>
<organism evidence="1">
    <name type="scientific">Arundo donax</name>
    <name type="common">Giant reed</name>
    <name type="synonym">Donax arundinaceus</name>
    <dbReference type="NCBI Taxonomy" id="35708"/>
    <lineage>
        <taxon>Eukaryota</taxon>
        <taxon>Viridiplantae</taxon>
        <taxon>Streptophyta</taxon>
        <taxon>Embryophyta</taxon>
        <taxon>Tracheophyta</taxon>
        <taxon>Spermatophyta</taxon>
        <taxon>Magnoliopsida</taxon>
        <taxon>Liliopsida</taxon>
        <taxon>Poales</taxon>
        <taxon>Poaceae</taxon>
        <taxon>PACMAD clade</taxon>
        <taxon>Arundinoideae</taxon>
        <taxon>Arundineae</taxon>
        <taxon>Arundo</taxon>
    </lineage>
</organism>
<reference evidence="1" key="1">
    <citation type="submission" date="2014-09" db="EMBL/GenBank/DDBJ databases">
        <authorList>
            <person name="Magalhaes I.L.F."/>
            <person name="Oliveira U."/>
            <person name="Santos F.R."/>
            <person name="Vidigal T.H.D.A."/>
            <person name="Brescovit A.D."/>
            <person name="Santos A.J."/>
        </authorList>
    </citation>
    <scope>NUCLEOTIDE SEQUENCE</scope>
    <source>
        <tissue evidence="1">Shoot tissue taken approximately 20 cm above the soil surface</tissue>
    </source>
</reference>
<name>A0A0A9HDU0_ARUDO</name>
<evidence type="ECO:0000313" key="1">
    <source>
        <dbReference type="EMBL" id="JAE33006.1"/>
    </source>
</evidence>
<accession>A0A0A9HDU0</accession>
<sequence>MRGPTFHYDARTPRLTPCTLISLPLELIHSTCCISLAVARAFFHLRQTHVPAL</sequence>